<dbReference type="SUPFAM" id="SSF55120">
    <property type="entry name" value="Pseudouridine synthase"/>
    <property type="match status" value="1"/>
</dbReference>
<dbReference type="GO" id="GO:0006400">
    <property type="term" value="P:tRNA modification"/>
    <property type="evidence" value="ECO:0007669"/>
    <property type="project" value="TreeGrafter"/>
</dbReference>
<gene>
    <name evidence="5" type="ORF">MNB_SM-3-498</name>
</gene>
<evidence type="ECO:0000256" key="2">
    <source>
        <dbReference type="ARBA" id="ARBA00022694"/>
    </source>
</evidence>
<accession>A0A1W1D2E2</accession>
<name>A0A1W1D2E2_9ZZZZ</name>
<dbReference type="EMBL" id="FPHP01000002">
    <property type="protein sequence ID" value="SFV74607.1"/>
    <property type="molecule type" value="Genomic_DNA"/>
</dbReference>
<dbReference type="InterPro" id="IPR020103">
    <property type="entry name" value="PsdUridine_synth_cat_dom_sf"/>
</dbReference>
<dbReference type="GO" id="GO:1990481">
    <property type="term" value="P:mRNA pseudouridine synthesis"/>
    <property type="evidence" value="ECO:0007669"/>
    <property type="project" value="TreeGrafter"/>
</dbReference>
<dbReference type="NCBIfam" id="TIGR00431">
    <property type="entry name" value="TruB"/>
    <property type="match status" value="1"/>
</dbReference>
<organism evidence="5">
    <name type="scientific">hydrothermal vent metagenome</name>
    <dbReference type="NCBI Taxonomy" id="652676"/>
    <lineage>
        <taxon>unclassified sequences</taxon>
        <taxon>metagenomes</taxon>
        <taxon>ecological metagenomes</taxon>
    </lineage>
</organism>
<evidence type="ECO:0000256" key="1">
    <source>
        <dbReference type="ARBA" id="ARBA00012787"/>
    </source>
</evidence>
<dbReference type="GO" id="GO:0003723">
    <property type="term" value="F:RNA binding"/>
    <property type="evidence" value="ECO:0007669"/>
    <property type="project" value="InterPro"/>
</dbReference>
<evidence type="ECO:0000256" key="3">
    <source>
        <dbReference type="ARBA" id="ARBA00023235"/>
    </source>
</evidence>
<keyword evidence="2" id="KW-0819">tRNA processing</keyword>
<dbReference type="GO" id="GO:0160148">
    <property type="term" value="F:tRNA pseudouridine(55) synthase activity"/>
    <property type="evidence" value="ECO:0007669"/>
    <property type="project" value="UniProtKB-EC"/>
</dbReference>
<dbReference type="PANTHER" id="PTHR13767:SF2">
    <property type="entry name" value="PSEUDOURIDYLATE SYNTHASE TRUB1"/>
    <property type="match status" value="1"/>
</dbReference>
<evidence type="ECO:0000259" key="4">
    <source>
        <dbReference type="Pfam" id="PF01509"/>
    </source>
</evidence>
<proteinExistence type="inferred from homology"/>
<dbReference type="PANTHER" id="PTHR13767">
    <property type="entry name" value="TRNA-PSEUDOURIDINE SYNTHASE"/>
    <property type="match status" value="1"/>
</dbReference>
<protein>
    <recommendedName>
        <fullName evidence="1">tRNA pseudouridine(55) synthase</fullName>
        <ecNumber evidence="1">5.4.99.25</ecNumber>
    </recommendedName>
</protein>
<dbReference type="HAMAP" id="MF_01080">
    <property type="entry name" value="TruB_bact"/>
    <property type="match status" value="1"/>
</dbReference>
<dbReference type="AlphaFoldDB" id="A0A1W1D2E2"/>
<keyword evidence="3" id="KW-0413">Isomerase</keyword>
<keyword evidence="5" id="KW-0456">Lyase</keyword>
<reference evidence="5" key="1">
    <citation type="submission" date="2016-10" db="EMBL/GenBank/DDBJ databases">
        <authorList>
            <person name="de Groot N.N."/>
        </authorList>
    </citation>
    <scope>NUCLEOTIDE SEQUENCE</scope>
</reference>
<feature type="domain" description="Pseudouridine synthase II N-terminal" evidence="4">
    <location>
        <begin position="23"/>
        <end position="170"/>
    </location>
</feature>
<dbReference type="InterPro" id="IPR002501">
    <property type="entry name" value="PsdUridine_synth_N"/>
</dbReference>
<dbReference type="InterPro" id="IPR014780">
    <property type="entry name" value="tRNA_psdUridine_synth_TruB"/>
</dbReference>
<dbReference type="GO" id="GO:0016829">
    <property type="term" value="F:lyase activity"/>
    <property type="evidence" value="ECO:0007669"/>
    <property type="project" value="UniProtKB-KW"/>
</dbReference>
<sequence>MNRLFVAYKPSHISSNGFLSKLKRKYKVKKAGFTGTLDPFAKGVLVVGFGSYTKLFRFLKKTPKTYQATLWLGAKSASLDSEMIENVEILPPLPEEKIQTVLQSLQGELEYEPPIFSAKSINGQRAYDLARANKEVKLQKITSTIYDIKLISYMHPFVTFKATVSEGTYIRSLGAIIASRLGIEFGSLSALERLREGVFVYENEKSLLIKEVLDIPRNTYYGDPMNIFYGKVLDIADFAIQKDGHYWIDNDTTISIITIENKKVKYELNKVDIC</sequence>
<evidence type="ECO:0000313" key="5">
    <source>
        <dbReference type="EMBL" id="SFV74607.1"/>
    </source>
</evidence>
<dbReference type="Gene3D" id="3.30.2350.10">
    <property type="entry name" value="Pseudouridine synthase"/>
    <property type="match status" value="1"/>
</dbReference>
<dbReference type="EC" id="5.4.99.25" evidence="1"/>
<dbReference type="Pfam" id="PF01509">
    <property type="entry name" value="TruB_N"/>
    <property type="match status" value="1"/>
</dbReference>